<name>A0A8K0GX43_9ROSA</name>
<evidence type="ECO:0000313" key="3">
    <source>
        <dbReference type="Proteomes" id="UP000796880"/>
    </source>
</evidence>
<reference evidence="2" key="1">
    <citation type="submission" date="2020-03" db="EMBL/GenBank/DDBJ databases">
        <title>A high-quality chromosome-level genome assembly of a woody plant with both climbing and erect habits, Rhamnella rubrinervis.</title>
        <authorList>
            <person name="Lu Z."/>
            <person name="Yang Y."/>
            <person name="Zhu X."/>
            <person name="Sun Y."/>
        </authorList>
    </citation>
    <scope>NUCLEOTIDE SEQUENCE</scope>
    <source>
        <strain evidence="2">BYM</strain>
        <tissue evidence="2">Leaf</tissue>
    </source>
</reference>
<keyword evidence="3" id="KW-1185">Reference proteome</keyword>
<accession>A0A8K0GX43</accession>
<proteinExistence type="predicted"/>
<dbReference type="OrthoDB" id="1302742at2759"/>
<evidence type="ECO:0000256" key="1">
    <source>
        <dbReference type="SAM" id="MobiDB-lite"/>
    </source>
</evidence>
<organism evidence="2 3">
    <name type="scientific">Rhamnella rubrinervis</name>
    <dbReference type="NCBI Taxonomy" id="2594499"/>
    <lineage>
        <taxon>Eukaryota</taxon>
        <taxon>Viridiplantae</taxon>
        <taxon>Streptophyta</taxon>
        <taxon>Embryophyta</taxon>
        <taxon>Tracheophyta</taxon>
        <taxon>Spermatophyta</taxon>
        <taxon>Magnoliopsida</taxon>
        <taxon>eudicotyledons</taxon>
        <taxon>Gunneridae</taxon>
        <taxon>Pentapetalae</taxon>
        <taxon>rosids</taxon>
        <taxon>fabids</taxon>
        <taxon>Rosales</taxon>
        <taxon>Rhamnaceae</taxon>
        <taxon>rhamnoid group</taxon>
        <taxon>Rhamneae</taxon>
        <taxon>Rhamnella</taxon>
    </lineage>
</organism>
<feature type="compositionally biased region" description="Polar residues" evidence="1">
    <location>
        <begin position="66"/>
        <end position="79"/>
    </location>
</feature>
<dbReference type="PANTHER" id="PTHR48449:SF1">
    <property type="entry name" value="DUF1985 DOMAIN-CONTAINING PROTEIN"/>
    <property type="match status" value="1"/>
</dbReference>
<dbReference type="EMBL" id="VOIH02000007">
    <property type="protein sequence ID" value="KAF3441446.1"/>
    <property type="molecule type" value="Genomic_DNA"/>
</dbReference>
<feature type="region of interest" description="Disordered" evidence="1">
    <location>
        <begin position="1"/>
        <end position="79"/>
    </location>
</feature>
<sequence length="479" mass="54537">MAPMKRLVKASEKQASSKQSTTNHKQKTRQATAKESQESMKRVVPETPISLPVEKKRRGNVEEQAPISTTTNIAPEQSQPGVKPYGIAFKLPARLHKSKLNPCAIAGPRLLSRATVKKCKDLQNSRSDLWVGRAIVKKYKDLQNGRSDLRYCRAKIALFAHWNLDLQGSGRTYYLAVPKEYQTYRFPSSPTCRFAVFFHNSRKSDRHLVGPKAYHTSSRWRVGPPFCEETANYMGHAKRDLQAVVNRLVPDDKKYHAHLTSNSNLDRAIDVIKNKLSKGMGNLLASWIGKFFEIKTVQFCGGLIHHLLLHQVECEDKNVMEFEFNGTGARFDRKCFAMITGLNCDPAERAALSAFIDNPSTTVQPRDYDAIEKSSLESILASGAWLEVDAALHYIRRRIINSSQMYDQRAIVTDCMFWKQSEYEEEDELSDTADWENEMKDSPFDINNDNKHWLAAKVDIRNRAITLCDPNNAMSQDEF</sequence>
<dbReference type="PANTHER" id="PTHR48449">
    <property type="entry name" value="DUF1985 DOMAIN-CONTAINING PROTEIN"/>
    <property type="match status" value="1"/>
</dbReference>
<gene>
    <name evidence="2" type="ORF">FNV43_RR15360</name>
</gene>
<dbReference type="AlphaFoldDB" id="A0A8K0GX43"/>
<evidence type="ECO:0000313" key="2">
    <source>
        <dbReference type="EMBL" id="KAF3441446.1"/>
    </source>
</evidence>
<comment type="caution">
    <text evidence="2">The sequence shown here is derived from an EMBL/GenBank/DDBJ whole genome shotgun (WGS) entry which is preliminary data.</text>
</comment>
<feature type="compositionally biased region" description="Basic and acidic residues" evidence="1">
    <location>
        <begin position="35"/>
        <end position="44"/>
    </location>
</feature>
<protein>
    <submittedName>
        <fullName evidence="2">Uncharacterized protein</fullName>
    </submittedName>
</protein>
<dbReference type="Proteomes" id="UP000796880">
    <property type="component" value="Unassembled WGS sequence"/>
</dbReference>